<keyword evidence="7 8" id="KW-0326">Glycosidase</keyword>
<evidence type="ECO:0000256" key="4">
    <source>
        <dbReference type="ARBA" id="ARBA00022723"/>
    </source>
</evidence>
<dbReference type="InterPro" id="IPR013780">
    <property type="entry name" value="Glyco_hydro_b"/>
</dbReference>
<proteinExistence type="inferred from homology"/>
<protein>
    <recommendedName>
        <fullName evidence="3 8">Beta-galactosidase</fullName>
        <shortName evidence="8">Beta-gal</shortName>
        <ecNumber evidence="3 8">3.2.1.23</ecNumber>
    </recommendedName>
</protein>
<keyword evidence="5 8" id="KW-0378">Hydrolase</keyword>
<feature type="domain" description="Beta-galactosidase trimerisation" evidence="10">
    <location>
        <begin position="406"/>
        <end position="620"/>
    </location>
</feature>
<evidence type="ECO:0000259" key="10">
    <source>
        <dbReference type="Pfam" id="PF08532"/>
    </source>
</evidence>
<dbReference type="PIRSF" id="PIRSF001084">
    <property type="entry name" value="B-galactosidase"/>
    <property type="match status" value="1"/>
</dbReference>
<comment type="catalytic activity">
    <reaction evidence="1 8">
        <text>Hydrolysis of terminal non-reducing beta-D-galactose residues in beta-D-galactosides.</text>
        <dbReference type="EC" id="3.2.1.23"/>
    </reaction>
</comment>
<dbReference type="EMBL" id="JAROCF010000001">
    <property type="protein sequence ID" value="MDN4612832.1"/>
    <property type="molecule type" value="Genomic_DNA"/>
</dbReference>
<dbReference type="InterPro" id="IPR017853">
    <property type="entry name" value="GH"/>
</dbReference>
<evidence type="ECO:0000256" key="2">
    <source>
        <dbReference type="ARBA" id="ARBA00005940"/>
    </source>
</evidence>
<sequence length="699" mass="77999">MTLNPTFPGVLFGAAYYAEYQEEGTLERDLDLMVEAGFTVIRVGESVWSTWEPRNGEFDLDWLQPVLDAAHERGIAVILGTPTYAIPPWLQTLHPEIASVDAQGHAHGWGARQEMDQSVPVYRWYAERIIRKVVVRYADHPAVIGYQVDNEPGNNLPHNESTFQAFVAWLRRRYGTVERLNEEWGLVYWSHRIAEWSELWRPGGNLMPQYQLEWRRFQGEQATDLIAWQAGIVREYARDDQFVTTCISYSRPQISDDQLAASLDITAGNPYYLMQDGLSADVDLPRRADWWHTGPWALLQWADRAYSSRQERFLVTETNAQSIGGPWQNQPPYPGQIKQAALALVARGSRMVEYWHWHTLHFGVETYWGGVLPHSQVPGRIYREVAELGASLKRLGSALDGFEPDADVLMLHSTDTTWSFEFYPPLATDEGEADRRSYARIVDAFYRGFSEAGAQVRVQHTRQFVEHSAVDLVKRYPVLVAAAEYVADDAVLDALRAYAEAGGHLVLGIRTGYGDELARARRGVAPDRLHDAAGVWYDEYSNLAEPLDVTAAGGFALEPGSQATAWVDVLHPEGAETVVSYRPTELGAEAAVTTAAFGAGRVTYVGTVPNEPFARSLARWLVPDTAAATWRTDRPVTVSTGRTSAGRLVFLHNWSAAEHVVTVPADAVHVETGERFAAGSTYSLEPRGVAVFEVADSHA</sequence>
<dbReference type="InterPro" id="IPR003476">
    <property type="entry name" value="Glyco_hydro_42"/>
</dbReference>
<dbReference type="PANTHER" id="PTHR36447:SF2">
    <property type="entry name" value="BETA-GALACTOSIDASE YESZ"/>
    <property type="match status" value="1"/>
</dbReference>
<dbReference type="InterPro" id="IPR029062">
    <property type="entry name" value="Class_I_gatase-like"/>
</dbReference>
<evidence type="ECO:0000259" key="9">
    <source>
        <dbReference type="Pfam" id="PF02449"/>
    </source>
</evidence>
<dbReference type="Gene3D" id="2.60.40.1180">
    <property type="entry name" value="Golgi alpha-mannosidase II"/>
    <property type="match status" value="1"/>
</dbReference>
<accession>A0ABT8K725</accession>
<keyword evidence="4" id="KW-0479">Metal-binding</keyword>
<comment type="similarity">
    <text evidence="2 8">Belongs to the glycosyl hydrolase 42 family.</text>
</comment>
<evidence type="ECO:0000256" key="7">
    <source>
        <dbReference type="ARBA" id="ARBA00023295"/>
    </source>
</evidence>
<evidence type="ECO:0000313" key="11">
    <source>
        <dbReference type="EMBL" id="MDN4612832.1"/>
    </source>
</evidence>
<evidence type="ECO:0000313" key="12">
    <source>
        <dbReference type="Proteomes" id="UP001174208"/>
    </source>
</evidence>
<comment type="caution">
    <text evidence="11">The sequence shown here is derived from an EMBL/GenBank/DDBJ whole genome shotgun (WGS) entry which is preliminary data.</text>
</comment>
<dbReference type="CDD" id="cd03143">
    <property type="entry name" value="A4_beta-galactosidase_middle_domain"/>
    <property type="match status" value="1"/>
</dbReference>
<dbReference type="SUPFAM" id="SSF52317">
    <property type="entry name" value="Class I glutamine amidotransferase-like"/>
    <property type="match status" value="1"/>
</dbReference>
<dbReference type="Proteomes" id="UP001174208">
    <property type="component" value="Unassembled WGS sequence"/>
</dbReference>
<evidence type="ECO:0000256" key="6">
    <source>
        <dbReference type="ARBA" id="ARBA00022833"/>
    </source>
</evidence>
<reference evidence="11" key="1">
    <citation type="submission" date="2023-06" db="EMBL/GenBank/DDBJ databases">
        <title>MT1 and MT2 Draft Genomes of Novel Species.</title>
        <authorList>
            <person name="Venkateswaran K."/>
        </authorList>
    </citation>
    <scope>NUCLEOTIDE SEQUENCE</scope>
    <source>
        <strain evidence="11">F6_8S_P_1B</strain>
    </source>
</reference>
<name>A0ABT8K725_9MICO</name>
<keyword evidence="12" id="KW-1185">Reference proteome</keyword>
<keyword evidence="6" id="KW-0862">Zinc</keyword>
<evidence type="ECO:0000256" key="8">
    <source>
        <dbReference type="PIRNR" id="PIRNR001084"/>
    </source>
</evidence>
<organism evidence="11 12">
    <name type="scientific">Leifsonia williamsii</name>
    <dbReference type="NCBI Taxonomy" id="3035919"/>
    <lineage>
        <taxon>Bacteria</taxon>
        <taxon>Bacillati</taxon>
        <taxon>Actinomycetota</taxon>
        <taxon>Actinomycetes</taxon>
        <taxon>Micrococcales</taxon>
        <taxon>Microbacteriaceae</taxon>
        <taxon>Leifsonia</taxon>
    </lineage>
</organism>
<dbReference type="EC" id="3.2.1.23" evidence="3 8"/>
<evidence type="ECO:0000256" key="5">
    <source>
        <dbReference type="ARBA" id="ARBA00022801"/>
    </source>
</evidence>
<dbReference type="PANTHER" id="PTHR36447">
    <property type="entry name" value="BETA-GALACTOSIDASE GANA"/>
    <property type="match status" value="1"/>
</dbReference>
<dbReference type="Gene3D" id="3.40.50.880">
    <property type="match status" value="1"/>
</dbReference>
<gene>
    <name evidence="11" type="ORF">P5G50_00090</name>
</gene>
<dbReference type="InterPro" id="IPR013529">
    <property type="entry name" value="Glyco_hydro_42_N"/>
</dbReference>
<dbReference type="SUPFAM" id="SSF51445">
    <property type="entry name" value="(Trans)glycosidases"/>
    <property type="match status" value="1"/>
</dbReference>
<dbReference type="RefSeq" id="WP_301209652.1">
    <property type="nucleotide sequence ID" value="NZ_JAROCF010000001.1"/>
</dbReference>
<dbReference type="Gene3D" id="3.20.20.80">
    <property type="entry name" value="Glycosidases"/>
    <property type="match status" value="1"/>
</dbReference>
<feature type="domain" description="Glycoside hydrolase family 42 N-terminal" evidence="9">
    <location>
        <begin position="16"/>
        <end position="395"/>
    </location>
</feature>
<dbReference type="Pfam" id="PF02449">
    <property type="entry name" value="Glyco_hydro_42"/>
    <property type="match status" value="1"/>
</dbReference>
<evidence type="ECO:0000256" key="1">
    <source>
        <dbReference type="ARBA" id="ARBA00001412"/>
    </source>
</evidence>
<dbReference type="GO" id="GO:0004565">
    <property type="term" value="F:beta-galactosidase activity"/>
    <property type="evidence" value="ECO:0007669"/>
    <property type="project" value="UniProtKB-EC"/>
</dbReference>
<evidence type="ECO:0000256" key="3">
    <source>
        <dbReference type="ARBA" id="ARBA00012756"/>
    </source>
</evidence>
<dbReference type="Pfam" id="PF08532">
    <property type="entry name" value="Glyco_hydro_42M"/>
    <property type="match status" value="1"/>
</dbReference>
<dbReference type="InterPro" id="IPR013738">
    <property type="entry name" value="Beta_galactosidase_Trimer"/>
</dbReference>